<dbReference type="GO" id="GO:0030688">
    <property type="term" value="C:preribosome, small subunit precursor"/>
    <property type="evidence" value="ECO:0007669"/>
    <property type="project" value="TreeGrafter"/>
</dbReference>
<evidence type="ECO:0000256" key="2">
    <source>
        <dbReference type="ARBA" id="ARBA00004604"/>
    </source>
</evidence>
<evidence type="ECO:0000256" key="5">
    <source>
        <dbReference type="ARBA" id="ARBA00019827"/>
    </source>
</evidence>
<feature type="compositionally biased region" description="Basic and acidic residues" evidence="9">
    <location>
        <begin position="1"/>
        <end position="14"/>
    </location>
</feature>
<organism evidence="10 11">
    <name type="scientific">Ceratocystis fimbriata CBS 114723</name>
    <dbReference type="NCBI Taxonomy" id="1035309"/>
    <lineage>
        <taxon>Eukaryota</taxon>
        <taxon>Fungi</taxon>
        <taxon>Dikarya</taxon>
        <taxon>Ascomycota</taxon>
        <taxon>Pezizomycotina</taxon>
        <taxon>Sordariomycetes</taxon>
        <taxon>Hypocreomycetidae</taxon>
        <taxon>Microascales</taxon>
        <taxon>Ceratocystidaceae</taxon>
        <taxon>Ceratocystis</taxon>
    </lineage>
</organism>
<dbReference type="Proteomes" id="UP000222788">
    <property type="component" value="Unassembled WGS sequence"/>
</dbReference>
<protein>
    <recommendedName>
        <fullName evidence="4">rRNA-processing protein EFG1</fullName>
    </recommendedName>
    <alternativeName>
        <fullName evidence="5">rRNA-processing protein efg1</fullName>
    </alternativeName>
</protein>
<evidence type="ECO:0000256" key="6">
    <source>
        <dbReference type="ARBA" id="ARBA00022552"/>
    </source>
</evidence>
<dbReference type="EMBL" id="APWK03000046">
    <property type="protein sequence ID" value="PHH53292.1"/>
    <property type="molecule type" value="Genomic_DNA"/>
</dbReference>
<dbReference type="AlphaFoldDB" id="A0A2C5X5P9"/>
<evidence type="ECO:0000256" key="9">
    <source>
        <dbReference type="SAM" id="MobiDB-lite"/>
    </source>
</evidence>
<keyword evidence="7" id="KW-0175">Coiled coil</keyword>
<evidence type="ECO:0000256" key="7">
    <source>
        <dbReference type="ARBA" id="ARBA00023054"/>
    </source>
</evidence>
<feature type="region of interest" description="Disordered" evidence="9">
    <location>
        <begin position="1"/>
        <end position="38"/>
    </location>
</feature>
<keyword evidence="8" id="KW-0539">Nucleus</keyword>
<comment type="function">
    <text evidence="1">Involved in rRNA processing.</text>
</comment>
<comment type="similarity">
    <text evidence="3">Belongs to the EFG1 family.</text>
</comment>
<name>A0A2C5X5P9_9PEZI</name>
<proteinExistence type="inferred from homology"/>
<evidence type="ECO:0000256" key="8">
    <source>
        <dbReference type="ARBA" id="ARBA00023242"/>
    </source>
</evidence>
<gene>
    <name evidence="10" type="primary">efg1</name>
    <name evidence="10" type="ORF">CFIMG_002805RA</name>
</gene>
<keyword evidence="11" id="KW-1185">Reference proteome</keyword>
<dbReference type="GO" id="GO:0000462">
    <property type="term" value="P:maturation of SSU-rRNA from tricistronic rRNA transcript (SSU-rRNA, 5.8S rRNA, LSU-rRNA)"/>
    <property type="evidence" value="ECO:0007669"/>
    <property type="project" value="TreeGrafter"/>
</dbReference>
<reference evidence="10 11" key="2">
    <citation type="journal article" date="2013" name="IMA Fungus">
        <title>IMA Genome-F 1: Ceratocystis fimbriata: Draft nuclear genome sequence for the plant pathogen, Ceratocystis fimbriata.</title>
        <authorList>
            <person name="Wilken P.M."/>
            <person name="Steenkamp E.T."/>
            <person name="Wingfield M.J."/>
            <person name="de Beer Z.W."/>
            <person name="Wingfield B.D."/>
        </authorList>
    </citation>
    <scope>NUCLEOTIDE SEQUENCE [LARGE SCALE GENOMIC DNA]</scope>
    <source>
        <strain evidence="10 11">CBS 114723</strain>
    </source>
</reference>
<evidence type="ECO:0000256" key="1">
    <source>
        <dbReference type="ARBA" id="ARBA00002773"/>
    </source>
</evidence>
<reference evidence="10 11" key="1">
    <citation type="journal article" date="2013" name="Fungal Biol.">
        <title>Analysis of microsatellite markers in the genome of the plant pathogen Ceratocystis fimbriata.</title>
        <authorList>
            <person name="Simpson M.C."/>
            <person name="Wilken P.M."/>
            <person name="Coetzee M.P."/>
            <person name="Wingfield M.J."/>
            <person name="Wingfield B.D."/>
        </authorList>
    </citation>
    <scope>NUCLEOTIDE SEQUENCE [LARGE SCALE GENOMIC DNA]</scope>
    <source>
        <strain evidence="10 11">CBS 114723</strain>
    </source>
</reference>
<dbReference type="InterPro" id="IPR050786">
    <property type="entry name" value="EFG1_rRNA-proc"/>
</dbReference>
<evidence type="ECO:0000256" key="3">
    <source>
        <dbReference type="ARBA" id="ARBA00006916"/>
    </source>
</evidence>
<feature type="compositionally biased region" description="Basic residues" evidence="9">
    <location>
        <begin position="227"/>
        <end position="236"/>
    </location>
</feature>
<accession>A0A2C5X5P9</accession>
<feature type="compositionally biased region" description="Acidic residues" evidence="9">
    <location>
        <begin position="261"/>
        <end position="272"/>
    </location>
</feature>
<keyword evidence="6" id="KW-0698">rRNA processing</keyword>
<dbReference type="OrthoDB" id="47732at2759"/>
<evidence type="ECO:0000313" key="10">
    <source>
        <dbReference type="EMBL" id="PHH53292.1"/>
    </source>
</evidence>
<feature type="region of interest" description="Disordered" evidence="9">
    <location>
        <begin position="204"/>
        <end position="272"/>
    </location>
</feature>
<dbReference type="GO" id="GO:0005730">
    <property type="term" value="C:nucleolus"/>
    <property type="evidence" value="ECO:0007669"/>
    <property type="project" value="UniProtKB-SubCell"/>
</dbReference>
<dbReference type="Pfam" id="PF10153">
    <property type="entry name" value="Efg1"/>
    <property type="match status" value="1"/>
</dbReference>
<dbReference type="PANTHER" id="PTHR33911">
    <property type="entry name" value="RRNA-PROCESSING PROTEIN EFG1"/>
    <property type="match status" value="1"/>
</dbReference>
<evidence type="ECO:0000313" key="11">
    <source>
        <dbReference type="Proteomes" id="UP000222788"/>
    </source>
</evidence>
<comment type="subcellular location">
    <subcellularLocation>
        <location evidence="2">Nucleus</location>
        <location evidence="2">Nucleolus</location>
    </subcellularLocation>
</comment>
<comment type="caution">
    <text evidence="10">The sequence shown here is derived from an EMBL/GenBank/DDBJ whole genome shotgun (WGS) entry which is preliminary data.</text>
</comment>
<dbReference type="STRING" id="1035309.A0A2C5X5P9"/>
<evidence type="ECO:0000256" key="4">
    <source>
        <dbReference type="ARBA" id="ARBA00018689"/>
    </source>
</evidence>
<dbReference type="PANTHER" id="PTHR33911:SF1">
    <property type="entry name" value="RRNA-PROCESSING PROTEIN EFG1"/>
    <property type="match status" value="1"/>
</dbReference>
<dbReference type="InterPro" id="IPR019310">
    <property type="entry name" value="Efg1"/>
</dbReference>
<feature type="compositionally biased region" description="Basic and acidic residues" evidence="9">
    <location>
        <begin position="213"/>
        <end position="226"/>
    </location>
</feature>
<feature type="compositionally biased region" description="Basic and acidic residues" evidence="9">
    <location>
        <begin position="237"/>
        <end position="250"/>
    </location>
</feature>
<sequence length="272" mass="30835">MPRSEYRGRPRPDGNVDGDDTATHPVWKGKTHKAKDGTLNGMKKRTRTIERQFKRGIDMPATVRNELERELRSLKASIGAIENRRNRGHMIKKYHMVRFFERQKASRKLKKAQKALIDSPDDKKIKQDAYVYEIDHDYTHYYPFLERYISLYANKGEEESNAVPPGHVPVPGLKGVQRPPIWSVVAEAKKLGLPALERLRDRLSSDVDPLQEPGHEATEDKEEKKQAKLKGKKGKEKKNDKSKGERKGEKTAAAAAADSSDSGDDSDGGFFE</sequence>